<dbReference type="RefSeq" id="WP_230527793.1">
    <property type="nucleotide sequence ID" value="NZ_JAJGAK010000003.1"/>
</dbReference>
<comment type="caution">
    <text evidence="3">The sequence shown here is derived from an EMBL/GenBank/DDBJ whole genome shotgun (WGS) entry which is preliminary data.</text>
</comment>
<evidence type="ECO:0000313" key="4">
    <source>
        <dbReference type="Proteomes" id="UP001165293"/>
    </source>
</evidence>
<name>A0ABS8JKM7_9GAMM</name>
<dbReference type="Pfam" id="PF00561">
    <property type="entry name" value="Abhydrolase_1"/>
    <property type="match status" value="1"/>
</dbReference>
<dbReference type="EMBL" id="JAJGAK010000003">
    <property type="protein sequence ID" value="MCC8364003.1"/>
    <property type="molecule type" value="Genomic_DNA"/>
</dbReference>
<dbReference type="NCBIfam" id="NF006449">
    <property type="entry name" value="PRK08775.1"/>
    <property type="match status" value="1"/>
</dbReference>
<keyword evidence="3" id="KW-0012">Acyltransferase</keyword>
<dbReference type="Gene3D" id="3.40.50.1820">
    <property type="entry name" value="alpha/beta hydrolase"/>
    <property type="match status" value="1"/>
</dbReference>
<dbReference type="PANTHER" id="PTHR32268:SF11">
    <property type="entry name" value="HOMOSERINE O-ACETYLTRANSFERASE"/>
    <property type="match status" value="1"/>
</dbReference>
<dbReference type="EC" id="2.3.1.46" evidence="3"/>
<dbReference type="PANTHER" id="PTHR32268">
    <property type="entry name" value="HOMOSERINE O-ACETYLTRANSFERASE"/>
    <property type="match status" value="1"/>
</dbReference>
<proteinExistence type="predicted"/>
<sequence length="346" mass="36660">MPAAAARSFEVLPSVRHVDAAGDTPDACRGEFPLTLAFRHAGVQRVVVRWEVRGAAHLPIVAVLGGISAHRHVAASDAFCERGWWDAQADARWLATHRVLSIDWLGSDGALDVPIDTADQAAALAAVLDALDIDALDAIVGCSYGAMVGLAFAVAHPSRVQKLVAIAGAHRPHPFASAWRALQRSVVALGQLQCDEAQGLSIARQIAMLSYRTPEEFGARFDATPILDGGSARCASEAWLAERGASWANRTSATAFVRLSESIDLHAIPPPAVRIPTTLVAFAEDQLVPPDDIRTLAAGIAAPVRLQVLHSQYGHDGFLKEPDAIAQVLARALDVGALDGKREVCA</sequence>
<evidence type="ECO:0000313" key="3">
    <source>
        <dbReference type="EMBL" id="MCC8364003.1"/>
    </source>
</evidence>
<dbReference type="InterPro" id="IPR029058">
    <property type="entry name" value="AB_hydrolase_fold"/>
</dbReference>
<dbReference type="Proteomes" id="UP001165293">
    <property type="component" value="Unassembled WGS sequence"/>
</dbReference>
<organism evidence="3 4">
    <name type="scientific">Noviluteimonas lactosilytica</name>
    <dbReference type="NCBI Taxonomy" id="2888523"/>
    <lineage>
        <taxon>Bacteria</taxon>
        <taxon>Pseudomonadati</taxon>
        <taxon>Pseudomonadota</taxon>
        <taxon>Gammaproteobacteria</taxon>
        <taxon>Lysobacterales</taxon>
        <taxon>Lysobacteraceae</taxon>
        <taxon>Noviluteimonas</taxon>
    </lineage>
</organism>
<feature type="domain" description="AB hydrolase-1" evidence="2">
    <location>
        <begin position="96"/>
        <end position="322"/>
    </location>
</feature>
<accession>A0ABS8JKM7</accession>
<dbReference type="SUPFAM" id="SSF53474">
    <property type="entry name" value="alpha/beta-Hydrolases"/>
    <property type="match status" value="1"/>
</dbReference>
<keyword evidence="4" id="KW-1185">Reference proteome</keyword>
<dbReference type="InterPro" id="IPR008220">
    <property type="entry name" value="HAT_MetX-like"/>
</dbReference>
<evidence type="ECO:0000259" key="2">
    <source>
        <dbReference type="Pfam" id="PF00561"/>
    </source>
</evidence>
<protein>
    <submittedName>
        <fullName evidence="3">Homoserine O-succinyltransferase</fullName>
        <ecNumber evidence="3">2.3.1.46</ecNumber>
    </submittedName>
</protein>
<dbReference type="GO" id="GO:0008899">
    <property type="term" value="F:homoserine O-succinyltransferase activity"/>
    <property type="evidence" value="ECO:0007669"/>
    <property type="project" value="UniProtKB-EC"/>
</dbReference>
<gene>
    <name evidence="3" type="ORF">LK996_13070</name>
</gene>
<evidence type="ECO:0000256" key="1">
    <source>
        <dbReference type="ARBA" id="ARBA00022679"/>
    </source>
</evidence>
<reference evidence="3" key="1">
    <citation type="submission" date="2021-10" db="EMBL/GenBank/DDBJ databases">
        <authorList>
            <person name="Lyu M."/>
            <person name="Wang X."/>
            <person name="Meng X."/>
            <person name="Xu K."/>
        </authorList>
    </citation>
    <scope>NUCLEOTIDE SEQUENCE</scope>
    <source>
        <strain evidence="3">A6</strain>
    </source>
</reference>
<dbReference type="InterPro" id="IPR000073">
    <property type="entry name" value="AB_hydrolase_1"/>
</dbReference>
<keyword evidence="1 3" id="KW-0808">Transferase</keyword>